<proteinExistence type="predicted"/>
<dbReference type="EMBL" id="RKHR01000003">
    <property type="protein sequence ID" value="ROS05534.1"/>
    <property type="molecule type" value="Genomic_DNA"/>
</dbReference>
<comment type="caution">
    <text evidence="1">The sequence shown here is derived from an EMBL/GenBank/DDBJ whole genome shotgun (WGS) entry which is preliminary data.</text>
</comment>
<dbReference type="AlphaFoldDB" id="A0A3N2E0C0"/>
<dbReference type="InterPro" id="IPR046560">
    <property type="entry name" value="DUF6714"/>
</dbReference>
<sequence>MPTMNRDQLVNKIEDAFRNVTLCNGVGIYEANTIDDYASEEERCKQRNRDIREDWKLISDDVIDQHYSVLSFMDEEGLRFCIPAYMRFSVRYFDSYASASIDSIIYCLANQREWEFLSSKQKRVIAKFLSFMVLEADDNVDSYQASLAYENIWSQYEKN</sequence>
<evidence type="ECO:0000313" key="1">
    <source>
        <dbReference type="EMBL" id="ROS05534.1"/>
    </source>
</evidence>
<reference evidence="1 2" key="1">
    <citation type="submission" date="2018-11" db="EMBL/GenBank/DDBJ databases">
        <title>Genomic Encyclopedia of Type Strains, Phase IV (KMG-IV): sequencing the most valuable type-strain genomes for metagenomic binning, comparative biology and taxonomic classification.</title>
        <authorList>
            <person name="Goeker M."/>
        </authorList>
    </citation>
    <scope>NUCLEOTIDE SEQUENCE [LARGE SCALE GENOMIC DNA]</scope>
    <source>
        <strain evidence="1 2">DSM 100316</strain>
    </source>
</reference>
<protein>
    <submittedName>
        <fullName evidence="1">Uncharacterized protein</fullName>
    </submittedName>
</protein>
<dbReference type="Pfam" id="PF20461">
    <property type="entry name" value="DUF6714"/>
    <property type="match status" value="1"/>
</dbReference>
<accession>A0A3N2E0C0</accession>
<evidence type="ECO:0000313" key="2">
    <source>
        <dbReference type="Proteomes" id="UP000275394"/>
    </source>
</evidence>
<dbReference type="Proteomes" id="UP000275394">
    <property type="component" value="Unassembled WGS sequence"/>
</dbReference>
<gene>
    <name evidence="1" type="ORF">EDC56_1069</name>
</gene>
<dbReference type="RefSeq" id="WP_162844086.1">
    <property type="nucleotide sequence ID" value="NZ_RKHR01000003.1"/>
</dbReference>
<keyword evidence="2" id="KW-1185">Reference proteome</keyword>
<organism evidence="1 2">
    <name type="scientific">Sinobacterium caligoides</name>
    <dbReference type="NCBI Taxonomy" id="933926"/>
    <lineage>
        <taxon>Bacteria</taxon>
        <taxon>Pseudomonadati</taxon>
        <taxon>Pseudomonadota</taxon>
        <taxon>Gammaproteobacteria</taxon>
        <taxon>Cellvibrionales</taxon>
        <taxon>Spongiibacteraceae</taxon>
        <taxon>Sinobacterium</taxon>
    </lineage>
</organism>
<name>A0A3N2E0C0_9GAMM</name>